<dbReference type="PANTHER" id="PTHR34236:SF1">
    <property type="entry name" value="DIMETHYL SULFOXIDE REDUCTASE TRANSCRIPTIONAL ACTIVATOR"/>
    <property type="match status" value="1"/>
</dbReference>
<dbReference type="AlphaFoldDB" id="A0A3N6N1R3"/>
<dbReference type="InterPro" id="IPR007050">
    <property type="entry name" value="HTH_bacterioopsin"/>
</dbReference>
<reference evidence="5 6" key="1">
    <citation type="submission" date="2018-10" db="EMBL/GenBank/DDBJ databases">
        <title>Natrarchaeobius chitinivorans gen. nov., sp. nov., and Natrarchaeobius haloalkaliphilus sp. nov., alkaliphilic, chitin-utilizing haloarchaea from hypersaline alkaline lakes.</title>
        <authorList>
            <person name="Sorokin D.Y."/>
            <person name="Elcheninov A.G."/>
            <person name="Kostrikina N.A."/>
            <person name="Bale N.J."/>
            <person name="Sinninghe Damste J.S."/>
            <person name="Khijniak T.V."/>
            <person name="Kublanov I.V."/>
            <person name="Toshchakov S.V."/>
        </authorList>
    </citation>
    <scope>NUCLEOTIDE SEQUENCE [LARGE SCALE GENOMIC DNA]</scope>
    <source>
        <strain evidence="5 6">AArcht4T</strain>
    </source>
</reference>
<evidence type="ECO:0000256" key="1">
    <source>
        <dbReference type="ARBA" id="ARBA00023015"/>
    </source>
</evidence>
<protein>
    <submittedName>
        <fullName evidence="5">Helix-turn-helix domain-containing protein</fullName>
    </submittedName>
</protein>
<dbReference type="Pfam" id="PF24278">
    <property type="entry name" value="HVO_0513_N"/>
    <property type="match status" value="1"/>
</dbReference>
<accession>A0A3N6N1R3</accession>
<keyword evidence="2" id="KW-0804">Transcription</keyword>
<evidence type="ECO:0000256" key="2">
    <source>
        <dbReference type="ARBA" id="ARBA00023163"/>
    </source>
</evidence>
<dbReference type="InterPro" id="IPR013324">
    <property type="entry name" value="RNA_pol_sigma_r3/r4-like"/>
</dbReference>
<feature type="domain" description="HTH bat-type" evidence="3">
    <location>
        <begin position="213"/>
        <end position="264"/>
    </location>
</feature>
<evidence type="ECO:0000313" key="5">
    <source>
        <dbReference type="EMBL" id="RQG91932.1"/>
    </source>
</evidence>
<gene>
    <name evidence="5" type="ORF">EA473_18020</name>
</gene>
<dbReference type="Proteomes" id="UP000282323">
    <property type="component" value="Unassembled WGS sequence"/>
</dbReference>
<dbReference type="EMBL" id="REGA01000019">
    <property type="protein sequence ID" value="RQG91932.1"/>
    <property type="molecule type" value="Genomic_DNA"/>
</dbReference>
<dbReference type="InterPro" id="IPR036388">
    <property type="entry name" value="WH-like_DNA-bd_sf"/>
</dbReference>
<dbReference type="Pfam" id="PF04967">
    <property type="entry name" value="HTH_10"/>
    <property type="match status" value="1"/>
</dbReference>
<dbReference type="InterPro" id="IPR056493">
    <property type="entry name" value="HVO_0513_N"/>
</dbReference>
<feature type="domain" description="HVO-0513-like N-terminal" evidence="4">
    <location>
        <begin position="76"/>
        <end position="203"/>
    </location>
</feature>
<keyword evidence="6" id="KW-1185">Reference proteome</keyword>
<keyword evidence="1" id="KW-0805">Transcription regulation</keyword>
<dbReference type="SUPFAM" id="SSF88659">
    <property type="entry name" value="Sigma3 and sigma4 domains of RNA polymerase sigma factors"/>
    <property type="match status" value="1"/>
</dbReference>
<organism evidence="5 6">
    <name type="scientific">Natrarchaeobius chitinivorans</name>
    <dbReference type="NCBI Taxonomy" id="1679083"/>
    <lineage>
        <taxon>Archaea</taxon>
        <taxon>Methanobacteriati</taxon>
        <taxon>Methanobacteriota</taxon>
        <taxon>Stenosarchaea group</taxon>
        <taxon>Halobacteria</taxon>
        <taxon>Halobacteriales</taxon>
        <taxon>Natrialbaceae</taxon>
        <taxon>Natrarchaeobius</taxon>
    </lineage>
</organism>
<name>A0A3N6N1R3_NATCH</name>
<dbReference type="Gene3D" id="1.10.10.10">
    <property type="entry name" value="Winged helix-like DNA-binding domain superfamily/Winged helix DNA-binding domain"/>
    <property type="match status" value="1"/>
</dbReference>
<comment type="caution">
    <text evidence="5">The sequence shown here is derived from an EMBL/GenBank/DDBJ whole genome shotgun (WGS) entry which is preliminary data.</text>
</comment>
<evidence type="ECO:0000259" key="3">
    <source>
        <dbReference type="Pfam" id="PF04967"/>
    </source>
</evidence>
<sequence>MSSFLHHPGDRGAGSNRVFISRAGEIGTRMEFVRARIGPLSFGTADSDGRAAVDERVSGDSARERSGKYATPIAALAGSDEIGSVRLLAGGVADTDTPTYTLSIEGGEPAVRPILESDPDVLSWEISSAESGFVYAYVRFRAPPGVGVLREQFTQDSLVVVLPATFLPDSVELTVVGTQSDLSRAFETLPPFLEVSVLEVGTYREGLYRGQSLTDRQREVLETAYELGYYERPSETSHEEIASVLECAPSTVGEHLRKAEKRLVSEVFEGDPSASGKANPY</sequence>
<proteinExistence type="predicted"/>
<evidence type="ECO:0000313" key="6">
    <source>
        <dbReference type="Proteomes" id="UP000282323"/>
    </source>
</evidence>
<evidence type="ECO:0000259" key="4">
    <source>
        <dbReference type="Pfam" id="PF24278"/>
    </source>
</evidence>
<dbReference type="PANTHER" id="PTHR34236">
    <property type="entry name" value="DIMETHYL SULFOXIDE REDUCTASE TRANSCRIPTIONAL ACTIVATOR"/>
    <property type="match status" value="1"/>
</dbReference>